<evidence type="ECO:0000256" key="1">
    <source>
        <dbReference type="ARBA" id="ARBA00001933"/>
    </source>
</evidence>
<dbReference type="SUPFAM" id="SSF53686">
    <property type="entry name" value="Tryptophan synthase beta subunit-like PLP-dependent enzymes"/>
    <property type="match status" value="1"/>
</dbReference>
<dbReference type="EMBL" id="CP032489">
    <property type="protein sequence ID" value="AYD48471.1"/>
    <property type="molecule type" value="Genomic_DNA"/>
</dbReference>
<feature type="active site" description="Nucleophile" evidence="4">
    <location>
        <position position="101"/>
    </location>
</feature>
<dbReference type="GO" id="GO:0019148">
    <property type="term" value="F:D-cysteine desulfhydrase activity"/>
    <property type="evidence" value="ECO:0007669"/>
    <property type="project" value="TreeGrafter"/>
</dbReference>
<evidence type="ECO:0000313" key="7">
    <source>
        <dbReference type="EMBL" id="AYD48471.1"/>
    </source>
</evidence>
<dbReference type="OrthoDB" id="9801249at2"/>
<dbReference type="KEGG" id="ark:D6B99_13175"/>
<comment type="cofactor">
    <cofactor evidence="1">
        <name>pyridoxal 5'-phosphate</name>
        <dbReference type="ChEBI" id="CHEBI:597326"/>
    </cofactor>
</comment>
<dbReference type="InterPro" id="IPR036052">
    <property type="entry name" value="TrpB-like_PALP_sf"/>
</dbReference>
<keyword evidence="3 5" id="KW-0663">Pyridoxal phosphate</keyword>
<reference evidence="7 8" key="1">
    <citation type="submission" date="2018-09" db="EMBL/GenBank/DDBJ databases">
        <title>Arachidicoccus sp. nov., a bacterium isolated from soil.</title>
        <authorList>
            <person name="Weon H.-Y."/>
            <person name="Kwon S.-W."/>
            <person name="Lee S.A."/>
        </authorList>
    </citation>
    <scope>NUCLEOTIDE SEQUENCE [LARGE SCALE GENOMIC DNA]</scope>
    <source>
        <strain evidence="7 8">KIS59-12</strain>
    </source>
</reference>
<gene>
    <name evidence="7" type="ORF">D6B99_13175</name>
</gene>
<organism evidence="7 8">
    <name type="scientific">Arachidicoccus soli</name>
    <dbReference type="NCBI Taxonomy" id="2341117"/>
    <lineage>
        <taxon>Bacteria</taxon>
        <taxon>Pseudomonadati</taxon>
        <taxon>Bacteroidota</taxon>
        <taxon>Chitinophagia</taxon>
        <taxon>Chitinophagales</taxon>
        <taxon>Chitinophagaceae</taxon>
        <taxon>Arachidicoccus</taxon>
    </lineage>
</organism>
<dbReference type="PIRSF" id="PIRSF006278">
    <property type="entry name" value="ACCD_DCysDesulf"/>
    <property type="match status" value="1"/>
</dbReference>
<dbReference type="PANTHER" id="PTHR43780">
    <property type="entry name" value="1-AMINOCYCLOPROPANE-1-CARBOXYLATE DEAMINASE-RELATED"/>
    <property type="match status" value="1"/>
</dbReference>
<evidence type="ECO:0000256" key="3">
    <source>
        <dbReference type="ARBA" id="ARBA00022898"/>
    </source>
</evidence>
<dbReference type="Gene3D" id="3.40.50.1100">
    <property type="match status" value="2"/>
</dbReference>
<dbReference type="PANTHER" id="PTHR43780:SF2">
    <property type="entry name" value="1-AMINOCYCLOPROPANE-1-CARBOXYLATE DEAMINASE-RELATED"/>
    <property type="match status" value="1"/>
</dbReference>
<proteinExistence type="inferred from homology"/>
<evidence type="ECO:0000313" key="8">
    <source>
        <dbReference type="Proteomes" id="UP000266118"/>
    </source>
</evidence>
<keyword evidence="8" id="KW-1185">Reference proteome</keyword>
<dbReference type="Proteomes" id="UP000266118">
    <property type="component" value="Chromosome"/>
</dbReference>
<dbReference type="AlphaFoldDB" id="A0A386HSN5"/>
<evidence type="ECO:0000256" key="5">
    <source>
        <dbReference type="PIRSR" id="PIRSR006278-2"/>
    </source>
</evidence>
<protein>
    <submittedName>
        <fullName evidence="7">Pyridoxal-phosphate dependent enzyme</fullName>
    </submittedName>
</protein>
<accession>A0A386HSN5</accession>
<evidence type="ECO:0000256" key="4">
    <source>
        <dbReference type="PIRSR" id="PIRSR006278-1"/>
    </source>
</evidence>
<sequence>MPAAKITNVGFVIKQFIYLNFGETKILSFYSQLIFIMFPLPILQEIPFHLISNTNVKVDVLRLDTVHPVISGNKWFKLKYYLQDAIEKSLPTIATFGGAFSNHIVATAFAAKETGLHSIGIIRGEKPVKLSHTLQNAISYGMELHFVSRSEYQKKEILKESFRNVFWIEEGGFGLLGAKGIGDMFIDIDFHKYSHIIVAVGTGTTMAGIIKKTLPYQKVWGISVMKNNTSLLPQVESLLSIGESKKDFELLHDFHFGGYAKKTPALIHFMNETFAYVNLPLDFVYTAKAFYALNSLSNDNIISAGSSVLFIHTGGLQGNLSLPSGTLIYE</sequence>
<dbReference type="InterPro" id="IPR001926">
    <property type="entry name" value="TrpB-like_PALP"/>
</dbReference>
<name>A0A386HSN5_9BACT</name>
<comment type="similarity">
    <text evidence="2">Belongs to the ACC deaminase/D-cysteine desulfhydrase family.</text>
</comment>
<feature type="domain" description="Tryptophan synthase beta chain-like PALP" evidence="6">
    <location>
        <begin position="61"/>
        <end position="314"/>
    </location>
</feature>
<dbReference type="InterPro" id="IPR027278">
    <property type="entry name" value="ACCD_DCysDesulf"/>
</dbReference>
<feature type="modified residue" description="N6-(pyridoxal phosphate)lysine" evidence="5">
    <location>
        <position position="74"/>
    </location>
</feature>
<evidence type="ECO:0000256" key="2">
    <source>
        <dbReference type="ARBA" id="ARBA00008639"/>
    </source>
</evidence>
<dbReference type="Pfam" id="PF00291">
    <property type="entry name" value="PALP"/>
    <property type="match status" value="1"/>
</dbReference>
<evidence type="ECO:0000259" key="6">
    <source>
        <dbReference type="Pfam" id="PF00291"/>
    </source>
</evidence>